<dbReference type="SUPFAM" id="SSF46626">
    <property type="entry name" value="Cytochrome c"/>
    <property type="match status" value="1"/>
</dbReference>
<keyword evidence="1 4" id="KW-0349">Heme</keyword>
<evidence type="ECO:0000256" key="3">
    <source>
        <dbReference type="ARBA" id="ARBA00023004"/>
    </source>
</evidence>
<evidence type="ECO:0000256" key="1">
    <source>
        <dbReference type="ARBA" id="ARBA00022617"/>
    </source>
</evidence>
<dbReference type="GO" id="GO:0020037">
    <property type="term" value="F:heme binding"/>
    <property type="evidence" value="ECO:0007669"/>
    <property type="project" value="InterPro"/>
</dbReference>
<evidence type="ECO:0000313" key="7">
    <source>
        <dbReference type="Proteomes" id="UP000534294"/>
    </source>
</evidence>
<organism evidence="6 7">
    <name type="scientific">Prosthecobacter dejongeii</name>
    <dbReference type="NCBI Taxonomy" id="48465"/>
    <lineage>
        <taxon>Bacteria</taxon>
        <taxon>Pseudomonadati</taxon>
        <taxon>Verrucomicrobiota</taxon>
        <taxon>Verrucomicrobiia</taxon>
        <taxon>Verrucomicrobiales</taxon>
        <taxon>Verrucomicrobiaceae</taxon>
        <taxon>Prosthecobacter</taxon>
    </lineage>
</organism>
<keyword evidence="3 4" id="KW-0408">Iron</keyword>
<evidence type="ECO:0000256" key="2">
    <source>
        <dbReference type="ARBA" id="ARBA00022723"/>
    </source>
</evidence>
<dbReference type="PANTHER" id="PTHR35889:SF3">
    <property type="entry name" value="F-BOX DOMAIN-CONTAINING PROTEIN"/>
    <property type="match status" value="1"/>
</dbReference>
<dbReference type="GO" id="GO:0046872">
    <property type="term" value="F:metal ion binding"/>
    <property type="evidence" value="ECO:0007669"/>
    <property type="project" value="UniProtKB-KW"/>
</dbReference>
<comment type="caution">
    <text evidence="6">The sequence shown here is derived from an EMBL/GenBank/DDBJ whole genome shotgun (WGS) entry which is preliminary data.</text>
</comment>
<keyword evidence="2 4" id="KW-0479">Metal-binding</keyword>
<name>A0A7W7YKF5_9BACT</name>
<accession>A0A7W7YKF5</accession>
<gene>
    <name evidence="6" type="ORF">HNQ64_002102</name>
</gene>
<keyword evidence="7" id="KW-1185">Reference proteome</keyword>
<dbReference type="PANTHER" id="PTHR35889">
    <property type="entry name" value="CYCLOINULO-OLIGOSACCHARIDE FRUCTANOTRANSFERASE-RELATED"/>
    <property type="match status" value="1"/>
</dbReference>
<dbReference type="InterPro" id="IPR009056">
    <property type="entry name" value="Cyt_c-like_dom"/>
</dbReference>
<evidence type="ECO:0000313" key="6">
    <source>
        <dbReference type="EMBL" id="MBB5037853.1"/>
    </source>
</evidence>
<dbReference type="AlphaFoldDB" id="A0A7W7YKF5"/>
<reference evidence="6 7" key="1">
    <citation type="submission" date="2020-08" db="EMBL/GenBank/DDBJ databases">
        <title>Genomic Encyclopedia of Type Strains, Phase IV (KMG-IV): sequencing the most valuable type-strain genomes for metagenomic binning, comparative biology and taxonomic classification.</title>
        <authorList>
            <person name="Goeker M."/>
        </authorList>
    </citation>
    <scope>NUCLEOTIDE SEQUENCE [LARGE SCALE GENOMIC DNA]</scope>
    <source>
        <strain evidence="6 7">DSM 12251</strain>
    </source>
</reference>
<dbReference type="PROSITE" id="PS51007">
    <property type="entry name" value="CYTC"/>
    <property type="match status" value="1"/>
</dbReference>
<dbReference type="InterPro" id="IPR011429">
    <property type="entry name" value="Cyt_c_Planctomycete-type"/>
</dbReference>
<proteinExistence type="predicted"/>
<dbReference type="Proteomes" id="UP000534294">
    <property type="component" value="Unassembled WGS sequence"/>
</dbReference>
<feature type="domain" description="Cytochrome c" evidence="5">
    <location>
        <begin position="44"/>
        <end position="143"/>
    </location>
</feature>
<sequence length="158" mass="16913">MSMHGRFILFCVGLPLLALPSCSTSEESETRPAGTNVLSPTALSQAQVGTVDFTRHVKPILEAKCATCHNQEAPSGKMSLANRTEAHRTGGLRRFIIPGQPEASPLIMRLGESHATVQAMPPVGESLTKEETAVIKRWISQGASWPAGPKGQLRTATE</sequence>
<dbReference type="EMBL" id="JACHIF010000003">
    <property type="protein sequence ID" value="MBB5037853.1"/>
    <property type="molecule type" value="Genomic_DNA"/>
</dbReference>
<dbReference type="GO" id="GO:0009055">
    <property type="term" value="F:electron transfer activity"/>
    <property type="evidence" value="ECO:0007669"/>
    <property type="project" value="InterPro"/>
</dbReference>
<evidence type="ECO:0000256" key="4">
    <source>
        <dbReference type="PROSITE-ProRule" id="PRU00433"/>
    </source>
</evidence>
<dbReference type="RefSeq" id="WP_221305404.1">
    <property type="nucleotide sequence ID" value="NZ_JACHIF010000003.1"/>
</dbReference>
<dbReference type="Pfam" id="PF07635">
    <property type="entry name" value="PSCyt1"/>
    <property type="match status" value="1"/>
</dbReference>
<protein>
    <submittedName>
        <fullName evidence="6">Putative membrane protein</fullName>
    </submittedName>
</protein>
<evidence type="ECO:0000259" key="5">
    <source>
        <dbReference type="PROSITE" id="PS51007"/>
    </source>
</evidence>
<dbReference type="InterPro" id="IPR036909">
    <property type="entry name" value="Cyt_c-like_dom_sf"/>
</dbReference>